<evidence type="ECO:0000313" key="4">
    <source>
        <dbReference type="EMBL" id="MBO1830665.1"/>
    </source>
</evidence>
<name>A0AAP1VAU3_9BURK</name>
<feature type="region of interest" description="Disordered" evidence="1">
    <location>
        <begin position="100"/>
        <end position="194"/>
    </location>
</feature>
<feature type="compositionally biased region" description="Basic and acidic residues" evidence="1">
    <location>
        <begin position="12"/>
        <end position="26"/>
    </location>
</feature>
<reference evidence="4 6" key="2">
    <citation type="submission" date="2021-03" db="EMBL/GenBank/DDBJ databases">
        <title>Clinical course, treatment and visual outcome of an outbreak of Burkholderia contaminans endophthalmitis following cataract surgery.</title>
        <authorList>
            <person name="Lind C."/>
            <person name="Olsen K."/>
            <person name="Angelsen N.K."/>
            <person name="Krefting E.A."/>
            <person name="Fossen K."/>
            <person name="Gravningen K."/>
            <person name="Depoorter E."/>
            <person name="Vandamme P."/>
            <person name="Bertelsen G."/>
        </authorList>
    </citation>
    <scope>NUCLEOTIDE SEQUENCE [LARGE SCALE GENOMIC DNA]</scope>
    <source>
        <strain evidence="4 6">51242556</strain>
    </source>
</reference>
<feature type="compositionally biased region" description="Low complexity" evidence="1">
    <location>
        <begin position="106"/>
        <end position="115"/>
    </location>
</feature>
<feature type="compositionally biased region" description="Basic residues" evidence="1">
    <location>
        <begin position="117"/>
        <end position="132"/>
    </location>
</feature>
<feature type="compositionally biased region" description="Low complexity" evidence="1">
    <location>
        <begin position="266"/>
        <end position="287"/>
    </location>
</feature>
<evidence type="ECO:0000313" key="6">
    <source>
        <dbReference type="Proteomes" id="UP000664048"/>
    </source>
</evidence>
<reference evidence="3" key="1">
    <citation type="submission" date="2021-01" db="EMBL/GenBank/DDBJ databases">
        <title>Outbreak of Burkholderia contaminns endophthalmitis traced to a clinical ventilation system.</title>
        <authorList>
            <person name="Lipuma J."/>
            <person name="Spilker T."/>
            <person name="Kratholm J."/>
        </authorList>
    </citation>
    <scope>NUCLEOTIDE SEQUENCE</scope>
    <source>
        <strain evidence="3">HI4954</strain>
    </source>
</reference>
<dbReference type="Pfam" id="PF13340">
    <property type="entry name" value="DUF4096"/>
    <property type="match status" value="1"/>
</dbReference>
<keyword evidence="6" id="KW-1185">Reference proteome</keyword>
<organism evidence="3 5">
    <name type="scientific">Burkholderia contaminans</name>
    <dbReference type="NCBI Taxonomy" id="488447"/>
    <lineage>
        <taxon>Bacteria</taxon>
        <taxon>Pseudomonadati</taxon>
        <taxon>Pseudomonadota</taxon>
        <taxon>Betaproteobacteria</taxon>
        <taxon>Burkholderiales</taxon>
        <taxon>Burkholderiaceae</taxon>
        <taxon>Burkholderia</taxon>
        <taxon>Burkholderia cepacia complex</taxon>
    </lineage>
</organism>
<sequence length="287" mass="31541">MSCQRKVTKRKALGEHLTSRKERVDDEPWSLIEPLPPGRAPRDRRYAGRKPALDRALLNGIVFVLRPSIDWNLRPQEIGWGSGTGCWRRPVACTRSLAAHPRDAAGRAAASRPTRYGTRHRRQRFSSHHAGGKNRPEFAGSAQARQQARPHRRRARFPVRVHPDPLEAPRHHSARRTGGRNSSRSRQARTSSALAACPHVGMSVRLRAASAAPARALHHAVARPDPRAPSEWAGQNAPGRRAFDCYPHLGQPPAGVWQHEYDTLDPRAASASTGSTPAAATAGTTAR</sequence>
<proteinExistence type="predicted"/>
<dbReference type="AlphaFoldDB" id="A0AAP1VAU3"/>
<dbReference type="EMBL" id="JAGEMX010000004">
    <property type="protein sequence ID" value="MBO1830665.1"/>
    <property type="molecule type" value="Genomic_DNA"/>
</dbReference>
<dbReference type="Proteomes" id="UP000611459">
    <property type="component" value="Unassembled WGS sequence"/>
</dbReference>
<feature type="region of interest" description="Disordered" evidence="1">
    <location>
        <begin position="1"/>
        <end position="46"/>
    </location>
</feature>
<dbReference type="Proteomes" id="UP000664048">
    <property type="component" value="Unassembled WGS sequence"/>
</dbReference>
<evidence type="ECO:0000313" key="5">
    <source>
        <dbReference type="Proteomes" id="UP000611459"/>
    </source>
</evidence>
<feature type="compositionally biased region" description="Low complexity" evidence="1">
    <location>
        <begin position="179"/>
        <end position="194"/>
    </location>
</feature>
<evidence type="ECO:0000256" key="1">
    <source>
        <dbReference type="SAM" id="MobiDB-lite"/>
    </source>
</evidence>
<feature type="compositionally biased region" description="Basic residues" evidence="1">
    <location>
        <begin position="1"/>
        <end position="11"/>
    </location>
</feature>
<feature type="domain" description="Insertion element IS402-like" evidence="2">
    <location>
        <begin position="25"/>
        <end position="89"/>
    </location>
</feature>
<accession>A0AAP1VAU3</accession>
<feature type="region of interest" description="Disordered" evidence="1">
    <location>
        <begin position="265"/>
        <end position="287"/>
    </location>
</feature>
<feature type="compositionally biased region" description="Basic and acidic residues" evidence="1">
    <location>
        <begin position="161"/>
        <end position="170"/>
    </location>
</feature>
<dbReference type="EMBL" id="JAENIB010000017">
    <property type="protein sequence ID" value="MBK1934039.1"/>
    <property type="molecule type" value="Genomic_DNA"/>
</dbReference>
<gene>
    <name evidence="4" type="ORF">J4M89_14925</name>
    <name evidence="3" type="ORF">JIN94_29560</name>
</gene>
<comment type="caution">
    <text evidence="3">The sequence shown here is derived from an EMBL/GenBank/DDBJ whole genome shotgun (WGS) entry which is preliminary data.</text>
</comment>
<evidence type="ECO:0000313" key="3">
    <source>
        <dbReference type="EMBL" id="MBK1934039.1"/>
    </source>
</evidence>
<protein>
    <submittedName>
        <fullName evidence="3">Transposase</fullName>
    </submittedName>
</protein>
<dbReference type="InterPro" id="IPR025161">
    <property type="entry name" value="IS402-like_dom"/>
</dbReference>
<feature type="compositionally biased region" description="Basic residues" evidence="1">
    <location>
        <begin position="148"/>
        <end position="159"/>
    </location>
</feature>
<evidence type="ECO:0000259" key="2">
    <source>
        <dbReference type="Pfam" id="PF13340"/>
    </source>
</evidence>